<organism evidence="2 3">
    <name type="scientific">Minwuia thermotolerans</name>
    <dbReference type="NCBI Taxonomy" id="2056226"/>
    <lineage>
        <taxon>Bacteria</taxon>
        <taxon>Pseudomonadati</taxon>
        <taxon>Pseudomonadota</taxon>
        <taxon>Alphaproteobacteria</taxon>
        <taxon>Minwuiales</taxon>
        <taxon>Minwuiaceae</taxon>
        <taxon>Minwuia</taxon>
    </lineage>
</organism>
<evidence type="ECO:0000313" key="3">
    <source>
        <dbReference type="Proteomes" id="UP000229498"/>
    </source>
</evidence>
<evidence type="ECO:0000313" key="2">
    <source>
        <dbReference type="EMBL" id="PJK30007.1"/>
    </source>
</evidence>
<dbReference type="Proteomes" id="UP000229498">
    <property type="component" value="Unassembled WGS sequence"/>
</dbReference>
<feature type="chain" id="PRO_5014831967" description="Surface antigen domain-containing protein" evidence="1">
    <location>
        <begin position="44"/>
        <end position="197"/>
    </location>
</feature>
<reference evidence="2 3" key="1">
    <citation type="submission" date="2017-11" db="EMBL/GenBank/DDBJ databases">
        <title>Draft genome sequence of Rhizobiales bacterium SY3-13.</title>
        <authorList>
            <person name="Sun C."/>
        </authorList>
    </citation>
    <scope>NUCLEOTIDE SEQUENCE [LARGE SCALE GENOMIC DNA]</scope>
    <source>
        <strain evidence="2 3">SY3-13</strain>
    </source>
</reference>
<keyword evidence="1" id="KW-0732">Signal</keyword>
<keyword evidence="3" id="KW-1185">Reference proteome</keyword>
<protein>
    <recommendedName>
        <fullName evidence="4">Surface antigen domain-containing protein</fullName>
    </recommendedName>
</protein>
<gene>
    <name evidence="2" type="ORF">CVT23_09600</name>
</gene>
<dbReference type="AlphaFoldDB" id="A0A2M9G2Q3"/>
<accession>A0A2M9G2Q3</accession>
<proteinExistence type="predicted"/>
<name>A0A2M9G2Q3_9PROT</name>
<dbReference type="EMBL" id="PHIG01000031">
    <property type="protein sequence ID" value="PJK30007.1"/>
    <property type="molecule type" value="Genomic_DNA"/>
</dbReference>
<feature type="signal peptide" evidence="1">
    <location>
        <begin position="1"/>
        <end position="43"/>
    </location>
</feature>
<sequence length="197" mass="21855">MTAGNPFRLVKDRCRDHMQGMRPTAFALPAFLCLAAAALPAQADNALDYLPGGSAGSVHLSKPSYDRADQRRSPALRHNEQMRRYWENRAEQRARAERSYDGVELAPAPQERLPVVIRPTVFSYSAALENVLRIAVGDRVIFRTAERTGHLELLEIGAGADGATCRRFRQEVRGPGGPEVSFGSACRMRDGAWRFSE</sequence>
<comment type="caution">
    <text evidence="2">The sequence shown here is derived from an EMBL/GenBank/DDBJ whole genome shotgun (WGS) entry which is preliminary data.</text>
</comment>
<evidence type="ECO:0000256" key="1">
    <source>
        <dbReference type="SAM" id="SignalP"/>
    </source>
</evidence>
<evidence type="ECO:0008006" key="4">
    <source>
        <dbReference type="Google" id="ProtNLM"/>
    </source>
</evidence>